<organism evidence="5 6">
    <name type="scientific">Trichoderma ghanense</name>
    <dbReference type="NCBI Taxonomy" id="65468"/>
    <lineage>
        <taxon>Eukaryota</taxon>
        <taxon>Fungi</taxon>
        <taxon>Dikarya</taxon>
        <taxon>Ascomycota</taxon>
        <taxon>Pezizomycotina</taxon>
        <taxon>Sordariomycetes</taxon>
        <taxon>Hypocreomycetidae</taxon>
        <taxon>Hypocreales</taxon>
        <taxon>Hypocreaceae</taxon>
        <taxon>Trichoderma</taxon>
    </lineage>
</organism>
<gene>
    <name evidence="5" type="ORF">CCMA1212_009339</name>
</gene>
<dbReference type="SUPFAM" id="SSF57701">
    <property type="entry name" value="Zn2/Cys6 DNA-binding domain"/>
    <property type="match status" value="1"/>
</dbReference>
<dbReference type="GeneID" id="300580876"/>
<feature type="compositionally biased region" description="Low complexity" evidence="3">
    <location>
        <begin position="92"/>
        <end position="109"/>
    </location>
</feature>
<dbReference type="SMART" id="SM00066">
    <property type="entry name" value="GAL4"/>
    <property type="match status" value="1"/>
</dbReference>
<keyword evidence="2" id="KW-0539">Nucleus</keyword>
<feature type="region of interest" description="Disordered" evidence="3">
    <location>
        <begin position="92"/>
        <end position="141"/>
    </location>
</feature>
<evidence type="ECO:0000313" key="5">
    <source>
        <dbReference type="EMBL" id="TFA98889.1"/>
    </source>
</evidence>
<dbReference type="Pfam" id="PF00172">
    <property type="entry name" value="Zn_clus"/>
    <property type="match status" value="1"/>
</dbReference>
<dbReference type="PANTHER" id="PTHR47431:SF4">
    <property type="entry name" value="ZN(II)2CYS6 TRANSCRIPTION FACTOR (EUROFUNG)"/>
    <property type="match status" value="1"/>
</dbReference>
<dbReference type="PROSITE" id="PS50048">
    <property type="entry name" value="ZN2_CY6_FUNGAL_2"/>
    <property type="match status" value="1"/>
</dbReference>
<dbReference type="SMART" id="SM00906">
    <property type="entry name" value="Fungal_trans"/>
    <property type="match status" value="1"/>
</dbReference>
<sequence>MDPDSGLGTGKTGSPKPAAAGTRVSLACLPCRTRHVRCDAKKPRCNRCCEEDKECSYAKSRRGGLDRAALAARRNQAAAVAAAKDSCNAHSSNAYSSKSSGSGSGSQLSPARSNDGSRLTSGLVPAHRPEQPQPPAIDPSLYTPPDDAWSSILPSADLQSVDVAGDAFIDAYYTCFHRYHPCAPPRRFLERYLQDPIRQDELRPLVYVMRFVGSIYLSSHQPSLRPRCHELEDLAASAVAQVSPTAVNFFMVPCHAILSACMYWRGNAARSRRHMDTAIQLALDFGMHRHEFAADHGQGDPVLEECWRRTWWQVYIIDAYYAAIRRNTDFATFHVDATTELPCEEDEYERGEIPPPRTLEEFESREFSPEDTVFSSFAYLIGGVRGMASAMSRVLSLPANASDSGGPSPKVLESVDSITEGWLLLLPESKRDIFSADGQVDELIFQAMMALHATTVGLHRPFSNCAFDPLECISSCSSPPTTLSHSDSGAEFRLIHTVKCIRAAEAQIGLLALPARPCSHTPFVVCMLTTGTLSLLAACRYTLRGQELAVARDQIRMSIGCHKAMAAVWPQAGSNLHEVQAIAREVLGLPMGSGSSSSSSKHQVKAPIQHVLPSPGPPLAMSGPDSSSDSLSPFPLDNLQTYWNMSSMQPDLSYQWWSGSESHV</sequence>
<dbReference type="InterPro" id="IPR036864">
    <property type="entry name" value="Zn2-C6_fun-type_DNA-bd_sf"/>
</dbReference>
<dbReference type="InterPro" id="IPR001138">
    <property type="entry name" value="Zn2Cys6_DnaBD"/>
</dbReference>
<dbReference type="CDD" id="cd00067">
    <property type="entry name" value="GAL4"/>
    <property type="match status" value="1"/>
</dbReference>
<keyword evidence="1" id="KW-0479">Metal-binding</keyword>
<evidence type="ECO:0000256" key="2">
    <source>
        <dbReference type="ARBA" id="ARBA00023242"/>
    </source>
</evidence>
<evidence type="ECO:0000313" key="6">
    <source>
        <dbReference type="Proteomes" id="UP001642720"/>
    </source>
</evidence>
<feature type="compositionally biased region" description="Polar residues" evidence="3">
    <location>
        <begin position="110"/>
        <end position="120"/>
    </location>
</feature>
<dbReference type="CDD" id="cd12148">
    <property type="entry name" value="fungal_TF_MHR"/>
    <property type="match status" value="1"/>
</dbReference>
<dbReference type="PROSITE" id="PS00463">
    <property type="entry name" value="ZN2_CY6_FUNGAL_1"/>
    <property type="match status" value="1"/>
</dbReference>
<evidence type="ECO:0000256" key="3">
    <source>
        <dbReference type="SAM" id="MobiDB-lite"/>
    </source>
</evidence>
<dbReference type="PANTHER" id="PTHR47431">
    <property type="entry name" value="ZN(II)2CYS6 TRANSCRIPTION FACTOR (EUROFUNG)-RELATED"/>
    <property type="match status" value="1"/>
</dbReference>
<evidence type="ECO:0000256" key="1">
    <source>
        <dbReference type="ARBA" id="ARBA00022723"/>
    </source>
</evidence>
<dbReference type="Proteomes" id="UP001642720">
    <property type="component" value="Unassembled WGS sequence"/>
</dbReference>
<dbReference type="Pfam" id="PF04082">
    <property type="entry name" value="Fungal_trans"/>
    <property type="match status" value="1"/>
</dbReference>
<feature type="region of interest" description="Disordered" evidence="3">
    <location>
        <begin position="1"/>
        <end position="20"/>
    </location>
</feature>
<protein>
    <recommendedName>
        <fullName evidence="4">Zn(2)-C6 fungal-type domain-containing protein</fullName>
    </recommendedName>
</protein>
<dbReference type="InterPro" id="IPR007219">
    <property type="entry name" value="XnlR_reg_dom"/>
</dbReference>
<keyword evidence="6" id="KW-1185">Reference proteome</keyword>
<comment type="caution">
    <text evidence="5">The sequence shown here is derived from an EMBL/GenBank/DDBJ whole genome shotgun (WGS) entry which is preliminary data.</text>
</comment>
<proteinExistence type="predicted"/>
<feature type="domain" description="Zn(2)-C6 fungal-type" evidence="4">
    <location>
        <begin position="27"/>
        <end position="57"/>
    </location>
</feature>
<dbReference type="RefSeq" id="XP_073555091.1">
    <property type="nucleotide sequence ID" value="XM_073706426.1"/>
</dbReference>
<name>A0ABY2GUB3_9HYPO</name>
<feature type="region of interest" description="Disordered" evidence="3">
    <location>
        <begin position="592"/>
        <end position="630"/>
    </location>
</feature>
<dbReference type="Gene3D" id="4.10.240.10">
    <property type="entry name" value="Zn(2)-C6 fungal-type DNA-binding domain"/>
    <property type="match status" value="1"/>
</dbReference>
<reference evidence="5 6" key="1">
    <citation type="submission" date="2018-01" db="EMBL/GenBank/DDBJ databases">
        <title>Genome characterization of the sugarcane-associated fungus Trichoderma ghanense CCMA-1212 and their application in lignocelulose bioconversion.</title>
        <authorList>
            <person name="Steindorff A.S."/>
            <person name="Mendes T.D."/>
            <person name="Vilela E.S.D."/>
            <person name="Rodrigues D.S."/>
            <person name="Formighieri E.F."/>
            <person name="Melo I.S."/>
            <person name="Favaro L.C.L."/>
        </authorList>
    </citation>
    <scope>NUCLEOTIDE SEQUENCE [LARGE SCALE GENOMIC DNA]</scope>
    <source>
        <strain evidence="5 6">CCMA-1212</strain>
    </source>
</reference>
<evidence type="ECO:0000259" key="4">
    <source>
        <dbReference type="PROSITE" id="PS50048"/>
    </source>
</evidence>
<dbReference type="EMBL" id="PPTA01000017">
    <property type="protein sequence ID" value="TFA98889.1"/>
    <property type="molecule type" value="Genomic_DNA"/>
</dbReference>
<accession>A0ABY2GUB3</accession>